<name>A0A975G2A1_9CAUL</name>
<proteinExistence type="predicted"/>
<reference evidence="1" key="1">
    <citation type="submission" date="2021-04" db="EMBL/GenBank/DDBJ databases">
        <title>The complete genome sequence of Caulobacter sp. S6.</title>
        <authorList>
            <person name="Tang Y."/>
            <person name="Ouyang W."/>
            <person name="Liu Q."/>
            <person name="Huang B."/>
            <person name="Guo Z."/>
            <person name="Lei P."/>
        </authorList>
    </citation>
    <scope>NUCLEOTIDE SEQUENCE</scope>
    <source>
        <strain evidence="1">S6</strain>
    </source>
</reference>
<evidence type="ECO:0000313" key="2">
    <source>
        <dbReference type="Proteomes" id="UP000676409"/>
    </source>
</evidence>
<protein>
    <submittedName>
        <fullName evidence="1">Uncharacterized protein</fullName>
    </submittedName>
</protein>
<organism evidence="1 2">
    <name type="scientific">Phenylobacterium montanum</name>
    <dbReference type="NCBI Taxonomy" id="2823693"/>
    <lineage>
        <taxon>Bacteria</taxon>
        <taxon>Pseudomonadati</taxon>
        <taxon>Pseudomonadota</taxon>
        <taxon>Alphaproteobacteria</taxon>
        <taxon>Caulobacterales</taxon>
        <taxon>Caulobacteraceae</taxon>
        <taxon>Phenylobacterium</taxon>
    </lineage>
</organism>
<dbReference type="AlphaFoldDB" id="A0A975G2A1"/>
<dbReference type="RefSeq" id="WP_211939294.1">
    <property type="nucleotide sequence ID" value="NZ_CP073078.1"/>
</dbReference>
<gene>
    <name evidence="1" type="ORF">KCG34_05005</name>
</gene>
<keyword evidence="2" id="KW-1185">Reference proteome</keyword>
<dbReference type="EMBL" id="CP073078">
    <property type="protein sequence ID" value="QUD89242.1"/>
    <property type="molecule type" value="Genomic_DNA"/>
</dbReference>
<sequence length="155" mass="16290">MTSPSRAKSRRRKFPYAAVGTGFCVVVSVAAAAGLWIGHRNSQIAEAQAWAPPGPACPVMTRQAYLALGAMASHISHYDGVQFGRGYGAVACNEIADHGGRGPGRIPVCQFNNPTTLEVVTARGDFLYFPQVKPAVVTISDGRPTCVESAGEGMP</sequence>
<accession>A0A975G2A1</accession>
<dbReference type="KEGG" id="caul:KCG34_05005"/>
<dbReference type="Proteomes" id="UP000676409">
    <property type="component" value="Chromosome"/>
</dbReference>
<evidence type="ECO:0000313" key="1">
    <source>
        <dbReference type="EMBL" id="QUD89242.1"/>
    </source>
</evidence>